<organism evidence="4 5">
    <name type="scientific">Paenibacillus rigui</name>
    <dbReference type="NCBI Taxonomy" id="554312"/>
    <lineage>
        <taxon>Bacteria</taxon>
        <taxon>Bacillati</taxon>
        <taxon>Bacillota</taxon>
        <taxon>Bacilli</taxon>
        <taxon>Bacillales</taxon>
        <taxon>Paenibacillaceae</taxon>
        <taxon>Paenibacillus</taxon>
    </lineage>
</organism>
<comment type="caution">
    <text evidence="4">The sequence shown here is derived from an EMBL/GenBank/DDBJ whole genome shotgun (WGS) entry which is preliminary data.</text>
</comment>
<accession>A0A229UU36</accession>
<dbReference type="EMBL" id="NMQW01000012">
    <property type="protein sequence ID" value="OXM86890.1"/>
    <property type="molecule type" value="Genomic_DNA"/>
</dbReference>
<dbReference type="Pfam" id="PF03323">
    <property type="entry name" value="GerA"/>
    <property type="match status" value="1"/>
</dbReference>
<feature type="transmembrane region" description="Helical" evidence="3">
    <location>
        <begin position="359"/>
        <end position="389"/>
    </location>
</feature>
<proteinExistence type="inferred from homology"/>
<dbReference type="PIRSF" id="PIRSF005690">
    <property type="entry name" value="GerBA"/>
    <property type="match status" value="1"/>
</dbReference>
<keyword evidence="3" id="KW-0812">Transmembrane</keyword>
<keyword evidence="3" id="KW-1133">Transmembrane helix</keyword>
<dbReference type="PANTHER" id="PTHR22550">
    <property type="entry name" value="SPORE GERMINATION PROTEIN"/>
    <property type="match status" value="1"/>
</dbReference>
<feature type="transmembrane region" description="Helical" evidence="3">
    <location>
        <begin position="328"/>
        <end position="347"/>
    </location>
</feature>
<feature type="transmembrane region" description="Helical" evidence="3">
    <location>
        <begin position="409"/>
        <end position="435"/>
    </location>
</feature>
<keyword evidence="2 3" id="KW-0472">Membrane</keyword>
<protein>
    <submittedName>
        <fullName evidence="4">Spore gernimation protein GerA</fullName>
    </submittedName>
</protein>
<evidence type="ECO:0000256" key="3">
    <source>
        <dbReference type="SAM" id="Phobius"/>
    </source>
</evidence>
<feature type="transmembrane region" description="Helical" evidence="3">
    <location>
        <begin position="288"/>
        <end position="308"/>
    </location>
</feature>
<gene>
    <name evidence="4" type="ORF">CF651_08575</name>
</gene>
<dbReference type="PANTHER" id="PTHR22550:SF5">
    <property type="entry name" value="LEUCINE ZIPPER PROTEIN 4"/>
    <property type="match status" value="1"/>
</dbReference>
<dbReference type="InterPro" id="IPR004995">
    <property type="entry name" value="Spore_Ger"/>
</dbReference>
<evidence type="ECO:0000256" key="1">
    <source>
        <dbReference type="ARBA" id="ARBA00005278"/>
    </source>
</evidence>
<dbReference type="GO" id="GO:0009847">
    <property type="term" value="P:spore germination"/>
    <property type="evidence" value="ECO:0007669"/>
    <property type="project" value="InterPro"/>
</dbReference>
<reference evidence="4 5" key="1">
    <citation type="submission" date="2017-07" db="EMBL/GenBank/DDBJ databases">
        <title>Genome sequencing and assembly of Paenibacillus rigui.</title>
        <authorList>
            <person name="Mayilraj S."/>
        </authorList>
    </citation>
    <scope>NUCLEOTIDE SEQUENCE [LARGE SCALE GENOMIC DNA]</scope>
    <source>
        <strain evidence="4 5">JCM 16352</strain>
    </source>
</reference>
<dbReference type="OrthoDB" id="9772630at2"/>
<evidence type="ECO:0000256" key="2">
    <source>
        <dbReference type="ARBA" id="ARBA00023136"/>
    </source>
</evidence>
<dbReference type="AlphaFoldDB" id="A0A229UU36"/>
<dbReference type="RefSeq" id="WP_094014439.1">
    <property type="nucleotide sequence ID" value="NZ_NMQW01000012.1"/>
</dbReference>
<comment type="similarity">
    <text evidence="1">Belongs to the GerABKA family.</text>
</comment>
<evidence type="ECO:0000313" key="5">
    <source>
        <dbReference type="Proteomes" id="UP000215509"/>
    </source>
</evidence>
<dbReference type="GO" id="GO:0016020">
    <property type="term" value="C:membrane"/>
    <property type="evidence" value="ECO:0007669"/>
    <property type="project" value="InterPro"/>
</dbReference>
<dbReference type="Proteomes" id="UP000215509">
    <property type="component" value="Unassembled WGS sequence"/>
</dbReference>
<keyword evidence="5" id="KW-1185">Reference proteome</keyword>
<evidence type="ECO:0000313" key="4">
    <source>
        <dbReference type="EMBL" id="OXM86890.1"/>
    </source>
</evidence>
<dbReference type="InterPro" id="IPR050768">
    <property type="entry name" value="UPF0353/GerABKA_families"/>
</dbReference>
<sequence length="487" mass="54101">MTTWDERKLRTLFKQCEDVMFHHLSSEEKEEVQTSLLLVYCEGLCSSESIQNTVLPRLWKNLKKQAGEKERIIPEDMGTMLVCDLPDDVSEQVLIDEIFRGNVLIFRMDTGQLAIFESGMRPERKPEGSVSELTVFGARDCFIEDVKTNVALIRKRLRTTSLHSIKYILGTRSRTEVTLLYLEDVLNPEVARDIKHKLSQVDVESVLDMESLKNIILKPGLGFFSLMSITTRPDLVTASLVKGRFAILMDGNPSALIAPVNISYMMAVAEDVYAPLPLLYIERFMRRVGLMITVLLPGFWVALTSYHQDQIPLPLLASITVATMGTPLAGPLEIFLMIVLFQFFLEAGTRLPSALGPSISVVGGLIIGDAIISAGLTSPITLVVAAVSATAQFTLANGLFGSSVGLLRIYIFVLASFFGLFGFFTGAFSVLIYLANLRSFGVPYLAPYSPLNWKDLRYVIFRFPRNNRTRKPQLLQDAGGRDGGAPE</sequence>
<name>A0A229UU36_9BACL</name>